<protein>
    <recommendedName>
        <fullName evidence="3">Ribbon-helix-helix protein CopG domain-containing protein</fullName>
    </recommendedName>
</protein>
<evidence type="ECO:0000313" key="2">
    <source>
        <dbReference type="Proteomes" id="UP000009234"/>
    </source>
</evidence>
<dbReference type="EMBL" id="CP002780">
    <property type="protein sequence ID" value="AEG61043.1"/>
    <property type="molecule type" value="Genomic_DNA"/>
</dbReference>
<reference evidence="2" key="1">
    <citation type="submission" date="2011-05" db="EMBL/GenBank/DDBJ databases">
        <title>Complete sequence of Desulfotomaculum ruminis DSM 2154.</title>
        <authorList>
            <person name="Lucas S."/>
            <person name="Copeland A."/>
            <person name="Lapidus A."/>
            <person name="Cheng J.-F."/>
            <person name="Goodwin L."/>
            <person name="Pitluck S."/>
            <person name="Lu M."/>
            <person name="Detter J.C."/>
            <person name="Han C."/>
            <person name="Tapia R."/>
            <person name="Land M."/>
            <person name="Hauser L."/>
            <person name="Kyrpides N."/>
            <person name="Ivanova N."/>
            <person name="Mikhailova N."/>
            <person name="Pagani I."/>
            <person name="Stams A.J.M."/>
            <person name="Plugge C.M."/>
            <person name="Muyzer G."/>
            <person name="Kuever J."/>
            <person name="Parshina S.N."/>
            <person name="Ivanova A.E."/>
            <person name="Nazina T.N."/>
            <person name="Brambilla E."/>
            <person name="Spring S."/>
            <person name="Klenk H.-P."/>
            <person name="Woyke T."/>
        </authorList>
    </citation>
    <scope>NUCLEOTIDE SEQUENCE [LARGE SCALE GENOMIC DNA]</scope>
    <source>
        <strain evidence="2">ATCC 23193 / DSM 2154 / NCIB 8452 / DL</strain>
    </source>
</reference>
<dbReference type="Proteomes" id="UP000009234">
    <property type="component" value="Chromosome"/>
</dbReference>
<accession>F6DSF3</accession>
<organism evidence="1 2">
    <name type="scientific">Desulforamulus ruminis (strain ATCC 23193 / DSM 2154 / NCIMB 8452 / DL)</name>
    <name type="common">Desulfotomaculum ruminis</name>
    <dbReference type="NCBI Taxonomy" id="696281"/>
    <lineage>
        <taxon>Bacteria</taxon>
        <taxon>Bacillati</taxon>
        <taxon>Bacillota</taxon>
        <taxon>Clostridia</taxon>
        <taxon>Eubacteriales</taxon>
        <taxon>Peptococcaceae</taxon>
        <taxon>Desulforamulus</taxon>
    </lineage>
</organism>
<dbReference type="HOGENOM" id="CLU_201058_0_0_9"/>
<dbReference type="KEGG" id="dru:Desru_2829"/>
<keyword evidence="2" id="KW-1185">Reference proteome</keyword>
<dbReference type="AlphaFoldDB" id="F6DSF3"/>
<dbReference type="RefSeq" id="WP_013842795.1">
    <property type="nucleotide sequence ID" value="NC_015589.1"/>
</dbReference>
<evidence type="ECO:0000313" key="1">
    <source>
        <dbReference type="EMBL" id="AEG61043.1"/>
    </source>
</evidence>
<sequence length="69" mass="7766">MNKNIEKHMEKISQEQVLHLSNFQEINIVSNKQTITQIKKLSQQSGLPVSRVIEAIIRAGLEDLPVAVS</sequence>
<reference evidence="1 2" key="2">
    <citation type="journal article" date="2012" name="Stand. Genomic Sci.">
        <title>Complete genome sequence of the sulfate-reducing firmicute Desulfotomaculum ruminis type strain (DL(T)).</title>
        <authorList>
            <person name="Spring S."/>
            <person name="Visser M."/>
            <person name="Lu M."/>
            <person name="Copeland A."/>
            <person name="Lapidus A."/>
            <person name="Lucas S."/>
            <person name="Cheng J.F."/>
            <person name="Han C."/>
            <person name="Tapia R."/>
            <person name="Goodwin L.A."/>
            <person name="Pitluck S."/>
            <person name="Ivanova N."/>
            <person name="Land M."/>
            <person name="Hauser L."/>
            <person name="Larimer F."/>
            <person name="Rohde M."/>
            <person name="Goker M."/>
            <person name="Detter J.C."/>
            <person name="Kyrpides N.C."/>
            <person name="Woyke T."/>
            <person name="Schaap P.J."/>
            <person name="Plugge C.M."/>
            <person name="Muyzer G."/>
            <person name="Kuever J."/>
            <person name="Pereira I.A."/>
            <person name="Parshina S.N."/>
            <person name="Bernier-Latmani R."/>
            <person name="Stams A.J."/>
            <person name="Klenk H.P."/>
        </authorList>
    </citation>
    <scope>NUCLEOTIDE SEQUENCE [LARGE SCALE GENOMIC DNA]</scope>
    <source>
        <strain evidence="2">ATCC 23193 / DSM 2154 / NCIB 8452 / DL</strain>
    </source>
</reference>
<name>F6DSF3_DESRL</name>
<proteinExistence type="predicted"/>
<evidence type="ECO:0008006" key="3">
    <source>
        <dbReference type="Google" id="ProtNLM"/>
    </source>
</evidence>
<dbReference type="OrthoDB" id="1787370at2"/>
<gene>
    <name evidence="1" type="ordered locus">Desru_2829</name>
</gene>